<dbReference type="PROSITE" id="PS51318">
    <property type="entry name" value="TAT"/>
    <property type="match status" value="1"/>
</dbReference>
<feature type="domain" description="GH26" evidence="5">
    <location>
        <begin position="41"/>
        <end position="328"/>
    </location>
</feature>
<dbReference type="Proteomes" id="UP000653493">
    <property type="component" value="Unassembled WGS sequence"/>
</dbReference>
<dbReference type="Pfam" id="PF02156">
    <property type="entry name" value="Glyco_hydro_26"/>
    <property type="match status" value="1"/>
</dbReference>
<dbReference type="PROSITE" id="PS51764">
    <property type="entry name" value="GH26"/>
    <property type="match status" value="1"/>
</dbReference>
<comment type="caution">
    <text evidence="6">The sequence shown here is derived from an EMBL/GenBank/DDBJ whole genome shotgun (WGS) entry which is preliminary data.</text>
</comment>
<dbReference type="InterPro" id="IPR006311">
    <property type="entry name" value="TAT_signal"/>
</dbReference>
<organism evidence="6 7">
    <name type="scientific">Streptomyces griseoviridis</name>
    <dbReference type="NCBI Taxonomy" id="45398"/>
    <lineage>
        <taxon>Bacteria</taxon>
        <taxon>Bacillati</taxon>
        <taxon>Actinomycetota</taxon>
        <taxon>Actinomycetes</taxon>
        <taxon>Kitasatosporales</taxon>
        <taxon>Streptomycetaceae</taxon>
        <taxon>Streptomyces</taxon>
    </lineage>
</organism>
<keyword evidence="2" id="KW-0326">Glycosidase</keyword>
<dbReference type="AlphaFoldDB" id="A0A918GUR6"/>
<gene>
    <name evidence="6" type="ORF">GCM10010238_59810</name>
</gene>
<reference evidence="6" key="1">
    <citation type="journal article" date="2014" name="Int. J. Syst. Evol. Microbiol.">
        <title>Complete genome sequence of Corynebacterium casei LMG S-19264T (=DSM 44701T), isolated from a smear-ripened cheese.</title>
        <authorList>
            <consortium name="US DOE Joint Genome Institute (JGI-PGF)"/>
            <person name="Walter F."/>
            <person name="Albersmeier A."/>
            <person name="Kalinowski J."/>
            <person name="Ruckert C."/>
        </authorList>
    </citation>
    <scope>NUCLEOTIDE SEQUENCE</scope>
    <source>
        <strain evidence="6">JCM 4234</strain>
    </source>
</reference>
<comment type="caution">
    <text evidence="3">Lacks conserved residue(s) required for the propagation of feature annotation.</text>
</comment>
<proteinExistence type="inferred from homology"/>
<evidence type="ECO:0000256" key="1">
    <source>
        <dbReference type="ARBA" id="ARBA00022801"/>
    </source>
</evidence>
<keyword evidence="7" id="KW-1185">Reference proteome</keyword>
<dbReference type="SUPFAM" id="SSF51445">
    <property type="entry name" value="(Trans)glycosidases"/>
    <property type="match status" value="1"/>
</dbReference>
<reference evidence="6" key="2">
    <citation type="submission" date="2020-09" db="EMBL/GenBank/DDBJ databases">
        <authorList>
            <person name="Sun Q."/>
            <person name="Ohkuma M."/>
        </authorList>
    </citation>
    <scope>NUCLEOTIDE SEQUENCE</scope>
    <source>
        <strain evidence="6">JCM 4234</strain>
    </source>
</reference>
<sequence>MTAVDRRAALRWALASVAATAGCAPSRTAPIGAGGEGGERRTAPYVPFDVTWLIRPRQGRKYLGVSFGGASVTPGYLDLWSRKAGKAPNLLAQRFSWGEEFPADRVTAVWRQRVLPYLAWEPRGRTLREIAAGVDDGHVRRTAEAVRDLNVPVALAFAPGMNERGLPWGSRAASAGEFVAAWRHLHDLFQDTGVSNVVWTWSPTVTARPAVPLEPYWPGDAYADWLGLTGRYGTDGPRTYDGLFGPVVKEARAFTRAPVLVAGTAAPAGGRKAAVVKDLTRAVTTRDDVVGFVWVDATDRTDWRIDSSTRALDAFRRGVADPRFGFDVRRP</sequence>
<evidence type="ECO:0000313" key="6">
    <source>
        <dbReference type="EMBL" id="GGS62765.1"/>
    </source>
</evidence>
<dbReference type="EMBL" id="BMSL01000027">
    <property type="protein sequence ID" value="GGS62765.1"/>
    <property type="molecule type" value="Genomic_DNA"/>
</dbReference>
<feature type="chain" id="PRO_5039072055" description="GH26 domain-containing protein" evidence="4">
    <location>
        <begin position="22"/>
        <end position="331"/>
    </location>
</feature>
<keyword evidence="1" id="KW-0378">Hydrolase</keyword>
<evidence type="ECO:0000259" key="5">
    <source>
        <dbReference type="PROSITE" id="PS51764"/>
    </source>
</evidence>
<dbReference type="Gene3D" id="3.20.20.80">
    <property type="entry name" value="Glycosidases"/>
    <property type="match status" value="1"/>
</dbReference>
<dbReference type="PROSITE" id="PS51257">
    <property type="entry name" value="PROKAR_LIPOPROTEIN"/>
    <property type="match status" value="1"/>
</dbReference>
<comment type="similarity">
    <text evidence="3">Belongs to the glycosyl hydrolase 26 family.</text>
</comment>
<keyword evidence="4" id="KW-0732">Signal</keyword>
<dbReference type="InterPro" id="IPR022790">
    <property type="entry name" value="GH26_dom"/>
</dbReference>
<evidence type="ECO:0000256" key="2">
    <source>
        <dbReference type="ARBA" id="ARBA00023295"/>
    </source>
</evidence>
<dbReference type="InterPro" id="IPR017853">
    <property type="entry name" value="GH"/>
</dbReference>
<evidence type="ECO:0000256" key="4">
    <source>
        <dbReference type="SAM" id="SignalP"/>
    </source>
</evidence>
<evidence type="ECO:0000256" key="3">
    <source>
        <dbReference type="PROSITE-ProRule" id="PRU01100"/>
    </source>
</evidence>
<evidence type="ECO:0000313" key="7">
    <source>
        <dbReference type="Proteomes" id="UP000653493"/>
    </source>
</evidence>
<protein>
    <recommendedName>
        <fullName evidence="5">GH26 domain-containing protein</fullName>
    </recommendedName>
</protein>
<dbReference type="GO" id="GO:0004553">
    <property type="term" value="F:hydrolase activity, hydrolyzing O-glycosyl compounds"/>
    <property type="evidence" value="ECO:0007669"/>
    <property type="project" value="InterPro"/>
</dbReference>
<name>A0A918GUR6_STRGD</name>
<accession>A0A918GUR6</accession>
<feature type="signal peptide" evidence="4">
    <location>
        <begin position="1"/>
        <end position="21"/>
    </location>
</feature>